<dbReference type="EMBL" id="SJPQ01000002">
    <property type="protein sequence ID" value="TWT88902.1"/>
    <property type="molecule type" value="Genomic_DNA"/>
</dbReference>
<proteinExistence type="predicted"/>
<dbReference type="AlphaFoldDB" id="A0A5C5ZN44"/>
<dbReference type="OrthoDB" id="256066at2"/>
<feature type="domain" description="DUF1559" evidence="1">
    <location>
        <begin position="30"/>
        <end position="84"/>
    </location>
</feature>
<dbReference type="InterPro" id="IPR045584">
    <property type="entry name" value="Pilin-like"/>
</dbReference>
<dbReference type="PANTHER" id="PTHR30093:SF2">
    <property type="entry name" value="TYPE II SECRETION SYSTEM PROTEIN H"/>
    <property type="match status" value="1"/>
</dbReference>
<dbReference type="Pfam" id="PF07596">
    <property type="entry name" value="SBP_bac_10"/>
    <property type="match status" value="1"/>
</dbReference>
<dbReference type="PROSITE" id="PS00409">
    <property type="entry name" value="PROKAR_NTER_METHYL"/>
    <property type="match status" value="1"/>
</dbReference>
<keyword evidence="3" id="KW-1185">Reference proteome</keyword>
<dbReference type="RefSeq" id="WP_146400359.1">
    <property type="nucleotide sequence ID" value="NZ_SJPQ01000002.1"/>
</dbReference>
<dbReference type="NCBIfam" id="TIGR02532">
    <property type="entry name" value="IV_pilin_GFxxxE"/>
    <property type="match status" value="1"/>
</dbReference>
<accession>A0A5C5ZN44</accession>
<dbReference type="InterPro" id="IPR012902">
    <property type="entry name" value="N_methyl_site"/>
</dbReference>
<sequence length="226" mass="25298">MRPRGFTLVELLVVVAIIGLLVALLLPAVQSARASARSAACRNNLRQIGLAVLRHCDTHRGEFPAWEHAGEGRSWVHTLAPFLEGVDEVRVCPDEPQRYERLRAGLTGYVVSDYLAAEHVPGAVRNLNKLQATSKTHAVFEGSDRRLVDTERLDDQPLLDHAHASTWFSDLNVLLGLVEEKVRDDIQLDRHFRAANYLFVDGHVTTIPAATVEGWIEEQRDFARPQ</sequence>
<reference evidence="2 3" key="1">
    <citation type="submission" date="2019-02" db="EMBL/GenBank/DDBJ databases">
        <title>Deep-cultivation of Planctomycetes and their phenomic and genomic characterization uncovers novel biology.</title>
        <authorList>
            <person name="Wiegand S."/>
            <person name="Jogler M."/>
            <person name="Boedeker C."/>
            <person name="Pinto D."/>
            <person name="Vollmers J."/>
            <person name="Rivas-Marin E."/>
            <person name="Kohn T."/>
            <person name="Peeters S.H."/>
            <person name="Heuer A."/>
            <person name="Rast P."/>
            <person name="Oberbeckmann S."/>
            <person name="Bunk B."/>
            <person name="Jeske O."/>
            <person name="Meyerdierks A."/>
            <person name="Storesund J.E."/>
            <person name="Kallscheuer N."/>
            <person name="Luecker S."/>
            <person name="Lage O.M."/>
            <person name="Pohl T."/>
            <person name="Merkel B.J."/>
            <person name="Hornburger P."/>
            <person name="Mueller R.-W."/>
            <person name="Bruemmer F."/>
            <person name="Labrenz M."/>
            <person name="Spormann A.M."/>
            <person name="Op Den Camp H."/>
            <person name="Overmann J."/>
            <person name="Amann R."/>
            <person name="Jetten M.S.M."/>
            <person name="Mascher T."/>
            <person name="Medema M.H."/>
            <person name="Devos D.P."/>
            <person name="Kaster A.-K."/>
            <person name="Ovreas L."/>
            <person name="Rohde M."/>
            <person name="Galperin M.Y."/>
            <person name="Jogler C."/>
        </authorList>
    </citation>
    <scope>NUCLEOTIDE SEQUENCE [LARGE SCALE GENOMIC DNA]</scope>
    <source>
        <strain evidence="2 3">Mal64</strain>
    </source>
</reference>
<evidence type="ECO:0000313" key="3">
    <source>
        <dbReference type="Proteomes" id="UP000315440"/>
    </source>
</evidence>
<comment type="caution">
    <text evidence="2">The sequence shown here is derived from an EMBL/GenBank/DDBJ whole genome shotgun (WGS) entry which is preliminary data.</text>
</comment>
<name>A0A5C5ZN44_9BACT</name>
<evidence type="ECO:0000259" key="1">
    <source>
        <dbReference type="Pfam" id="PF07596"/>
    </source>
</evidence>
<dbReference type="PANTHER" id="PTHR30093">
    <property type="entry name" value="GENERAL SECRETION PATHWAY PROTEIN G"/>
    <property type="match status" value="1"/>
</dbReference>
<dbReference type="SUPFAM" id="SSF54523">
    <property type="entry name" value="Pili subunits"/>
    <property type="match status" value="1"/>
</dbReference>
<organism evidence="2 3">
    <name type="scientific">Pseudobythopirellula maris</name>
    <dbReference type="NCBI Taxonomy" id="2527991"/>
    <lineage>
        <taxon>Bacteria</taxon>
        <taxon>Pseudomonadati</taxon>
        <taxon>Planctomycetota</taxon>
        <taxon>Planctomycetia</taxon>
        <taxon>Pirellulales</taxon>
        <taxon>Lacipirellulaceae</taxon>
        <taxon>Pseudobythopirellula</taxon>
    </lineage>
</organism>
<gene>
    <name evidence="2" type="ORF">Mal64_23920</name>
</gene>
<dbReference type="Proteomes" id="UP000315440">
    <property type="component" value="Unassembled WGS sequence"/>
</dbReference>
<dbReference type="Pfam" id="PF07963">
    <property type="entry name" value="N_methyl"/>
    <property type="match status" value="1"/>
</dbReference>
<evidence type="ECO:0000313" key="2">
    <source>
        <dbReference type="EMBL" id="TWT88902.1"/>
    </source>
</evidence>
<dbReference type="InterPro" id="IPR011453">
    <property type="entry name" value="DUF1559"/>
</dbReference>
<protein>
    <recommendedName>
        <fullName evidence="1">DUF1559 domain-containing protein</fullName>
    </recommendedName>
</protein>
<dbReference type="Gene3D" id="3.30.700.10">
    <property type="entry name" value="Glycoprotein, Type 4 Pilin"/>
    <property type="match status" value="1"/>
</dbReference>